<dbReference type="Pfam" id="PF14525">
    <property type="entry name" value="AraC_binding_2"/>
    <property type="match status" value="1"/>
</dbReference>
<gene>
    <name evidence="5" type="ORF">GCM10011583_55640</name>
</gene>
<dbReference type="Gene3D" id="1.10.10.60">
    <property type="entry name" value="Homeodomain-like"/>
    <property type="match status" value="1"/>
</dbReference>
<keyword evidence="1" id="KW-0805">Transcription regulation</keyword>
<evidence type="ECO:0000313" key="5">
    <source>
        <dbReference type="EMBL" id="GGK16582.1"/>
    </source>
</evidence>
<evidence type="ECO:0000313" key="6">
    <source>
        <dbReference type="Proteomes" id="UP000660265"/>
    </source>
</evidence>
<dbReference type="PANTHER" id="PTHR46796">
    <property type="entry name" value="HTH-TYPE TRANSCRIPTIONAL ACTIVATOR RHAS-RELATED"/>
    <property type="match status" value="1"/>
</dbReference>
<evidence type="ECO:0000256" key="3">
    <source>
        <dbReference type="ARBA" id="ARBA00023163"/>
    </source>
</evidence>
<dbReference type="Proteomes" id="UP000660265">
    <property type="component" value="Unassembled WGS sequence"/>
</dbReference>
<evidence type="ECO:0000256" key="2">
    <source>
        <dbReference type="ARBA" id="ARBA00023125"/>
    </source>
</evidence>
<dbReference type="InterPro" id="IPR050204">
    <property type="entry name" value="AraC_XylS_family_regulators"/>
</dbReference>
<dbReference type="EMBL" id="BMMV01000021">
    <property type="protein sequence ID" value="GGK16582.1"/>
    <property type="molecule type" value="Genomic_DNA"/>
</dbReference>
<dbReference type="Pfam" id="PF12833">
    <property type="entry name" value="HTH_18"/>
    <property type="match status" value="1"/>
</dbReference>
<evidence type="ECO:0000259" key="4">
    <source>
        <dbReference type="PROSITE" id="PS01124"/>
    </source>
</evidence>
<protein>
    <submittedName>
        <fullName evidence="5">AraC family transcriptional regulator</fullName>
    </submittedName>
</protein>
<evidence type="ECO:0000256" key="1">
    <source>
        <dbReference type="ARBA" id="ARBA00023015"/>
    </source>
</evidence>
<dbReference type="PROSITE" id="PS01124">
    <property type="entry name" value="HTH_ARAC_FAMILY_2"/>
    <property type="match status" value="1"/>
</dbReference>
<dbReference type="InterPro" id="IPR035418">
    <property type="entry name" value="AraC-bd_2"/>
</dbReference>
<proteinExistence type="predicted"/>
<reference evidence="6" key="1">
    <citation type="journal article" date="2019" name="Int. J. Syst. Evol. Microbiol.">
        <title>The Global Catalogue of Microorganisms (GCM) 10K type strain sequencing project: providing services to taxonomists for standard genome sequencing and annotation.</title>
        <authorList>
            <consortium name="The Broad Institute Genomics Platform"/>
            <consortium name="The Broad Institute Genome Sequencing Center for Infectious Disease"/>
            <person name="Wu L."/>
            <person name="Ma J."/>
        </authorList>
    </citation>
    <scope>NUCLEOTIDE SEQUENCE [LARGE SCALE GENOMIC DNA]</scope>
    <source>
        <strain evidence="6">CGMCC 4.7275</strain>
    </source>
</reference>
<organism evidence="5 6">
    <name type="scientific">Streptomyces camponoticapitis</name>
    <dbReference type="NCBI Taxonomy" id="1616125"/>
    <lineage>
        <taxon>Bacteria</taxon>
        <taxon>Bacillati</taxon>
        <taxon>Actinomycetota</taxon>
        <taxon>Actinomycetes</taxon>
        <taxon>Kitasatosporales</taxon>
        <taxon>Streptomycetaceae</taxon>
        <taxon>Streptomyces</taxon>
    </lineage>
</organism>
<feature type="domain" description="HTH araC/xylS-type" evidence="4">
    <location>
        <begin position="200"/>
        <end position="301"/>
    </location>
</feature>
<comment type="caution">
    <text evidence="5">The sequence shown here is derived from an EMBL/GenBank/DDBJ whole genome shotgun (WGS) entry which is preliminary data.</text>
</comment>
<keyword evidence="6" id="KW-1185">Reference proteome</keyword>
<dbReference type="InterPro" id="IPR018060">
    <property type="entry name" value="HTH_AraC"/>
</dbReference>
<accession>A0ABQ2EMB0</accession>
<keyword evidence="2" id="KW-0238">DNA-binding</keyword>
<dbReference type="SMART" id="SM00342">
    <property type="entry name" value="HTH_ARAC"/>
    <property type="match status" value="1"/>
</dbReference>
<name>A0ABQ2EMB0_9ACTN</name>
<dbReference type="SUPFAM" id="SSF46689">
    <property type="entry name" value="Homeodomain-like"/>
    <property type="match status" value="1"/>
</dbReference>
<sequence>MLVDSLTIDSVPQDEVTVSTYRSADLGPVHIGEVTFQDELRLKCEDIGTGFYVQLPILGRFESRHRGAHTQVSRTSSAVYQPGAGSFFGRWPAGYRALCIRIDAPALETALARLIGDRVSSRASFSPVMDTADGYGRGWADLLFSVNRQLASAPDDLLAQPLVAGPLAESLVNGFLLAATHSHTEALTAPVAAARPTAVRTAIDVIEADAGKPLTMSVLAERCGVSARTLQKAFRQHLGMSPMEYLRDVRLRRAHEELRSADPYVDSVASIARSWGFAHPGRFAAAHEEKFGIKPLRTLRG</sequence>
<dbReference type="InterPro" id="IPR009057">
    <property type="entry name" value="Homeodomain-like_sf"/>
</dbReference>
<keyword evidence="3" id="KW-0804">Transcription</keyword>
<dbReference type="PANTHER" id="PTHR46796:SF12">
    <property type="entry name" value="HTH-TYPE DNA-BINDING TRANSCRIPTIONAL ACTIVATOR EUTR"/>
    <property type="match status" value="1"/>
</dbReference>